<comment type="caution">
    <text evidence="1">The sequence shown here is derived from an EMBL/GenBank/DDBJ whole genome shotgun (WGS) entry which is preliminary data.</text>
</comment>
<gene>
    <name evidence="1" type="ORF">GCM10011410_14580</name>
</gene>
<dbReference type="Proteomes" id="UP000641514">
    <property type="component" value="Unassembled WGS sequence"/>
</dbReference>
<dbReference type="EMBL" id="BMJH01000001">
    <property type="protein sequence ID" value="GGC63232.1"/>
    <property type="molecule type" value="Genomic_DNA"/>
</dbReference>
<name>A0A916U817_9ACTN</name>
<reference evidence="1" key="1">
    <citation type="journal article" date="2014" name="Int. J. Syst. Evol. Microbiol.">
        <title>Complete genome sequence of Corynebacterium casei LMG S-19264T (=DSM 44701T), isolated from a smear-ripened cheese.</title>
        <authorList>
            <consortium name="US DOE Joint Genome Institute (JGI-PGF)"/>
            <person name="Walter F."/>
            <person name="Albersmeier A."/>
            <person name="Kalinowski J."/>
            <person name="Ruckert C."/>
        </authorList>
    </citation>
    <scope>NUCLEOTIDE SEQUENCE</scope>
    <source>
        <strain evidence="1">CGMCC 1.15478</strain>
    </source>
</reference>
<evidence type="ECO:0000313" key="2">
    <source>
        <dbReference type="Proteomes" id="UP000641514"/>
    </source>
</evidence>
<reference evidence="1" key="2">
    <citation type="submission" date="2020-09" db="EMBL/GenBank/DDBJ databases">
        <authorList>
            <person name="Sun Q."/>
            <person name="Zhou Y."/>
        </authorList>
    </citation>
    <scope>NUCLEOTIDE SEQUENCE</scope>
    <source>
        <strain evidence="1">CGMCC 1.15478</strain>
    </source>
</reference>
<proteinExistence type="predicted"/>
<organism evidence="1 2">
    <name type="scientific">Hoyosella rhizosphaerae</name>
    <dbReference type="NCBI Taxonomy" id="1755582"/>
    <lineage>
        <taxon>Bacteria</taxon>
        <taxon>Bacillati</taxon>
        <taxon>Actinomycetota</taxon>
        <taxon>Actinomycetes</taxon>
        <taxon>Mycobacteriales</taxon>
        <taxon>Hoyosellaceae</taxon>
        <taxon>Hoyosella</taxon>
    </lineage>
</organism>
<keyword evidence="2" id="KW-1185">Reference proteome</keyword>
<protein>
    <submittedName>
        <fullName evidence="1">Uncharacterized protein</fullName>
    </submittedName>
</protein>
<accession>A0A916U817</accession>
<sequence length="46" mass="4851">MLSIFDLSTVGEDQLGFPPSELYAMIFDGLLAAADFFGGIISLPGL</sequence>
<evidence type="ECO:0000313" key="1">
    <source>
        <dbReference type="EMBL" id="GGC63232.1"/>
    </source>
</evidence>
<dbReference type="AlphaFoldDB" id="A0A916U817"/>
<dbReference type="RefSeq" id="WP_188672043.1">
    <property type="nucleotide sequence ID" value="NZ_BMJH01000001.1"/>
</dbReference>